<dbReference type="SUPFAM" id="SSF50022">
    <property type="entry name" value="ISP domain"/>
    <property type="match status" value="1"/>
</dbReference>
<keyword evidence="10" id="KW-1185">Reference proteome</keyword>
<reference evidence="9 10" key="1">
    <citation type="submission" date="2019-02" db="EMBL/GenBank/DDBJ databases">
        <title>Deep-cultivation of Planctomycetes and their phenomic and genomic characterization uncovers novel biology.</title>
        <authorList>
            <person name="Wiegand S."/>
            <person name="Jogler M."/>
            <person name="Boedeker C."/>
            <person name="Pinto D."/>
            <person name="Vollmers J."/>
            <person name="Rivas-Marin E."/>
            <person name="Kohn T."/>
            <person name="Peeters S.H."/>
            <person name="Heuer A."/>
            <person name="Rast P."/>
            <person name="Oberbeckmann S."/>
            <person name="Bunk B."/>
            <person name="Jeske O."/>
            <person name="Meyerdierks A."/>
            <person name="Storesund J.E."/>
            <person name="Kallscheuer N."/>
            <person name="Luecker S."/>
            <person name="Lage O.M."/>
            <person name="Pohl T."/>
            <person name="Merkel B.J."/>
            <person name="Hornburger P."/>
            <person name="Mueller R.-W."/>
            <person name="Bruemmer F."/>
            <person name="Labrenz M."/>
            <person name="Spormann A.M."/>
            <person name="Op den Camp H."/>
            <person name="Overmann J."/>
            <person name="Amann R."/>
            <person name="Jetten M.S.M."/>
            <person name="Mascher T."/>
            <person name="Medema M.H."/>
            <person name="Devos D.P."/>
            <person name="Kaster A.-K."/>
            <person name="Ovreas L."/>
            <person name="Rohde M."/>
            <person name="Galperin M.Y."/>
            <person name="Jogler C."/>
        </authorList>
    </citation>
    <scope>NUCLEOTIDE SEQUENCE [LARGE SCALE GENOMIC DNA]</scope>
    <source>
        <strain evidence="9 10">Pan44</strain>
    </source>
</reference>
<organism evidence="9 10">
    <name type="scientific">Caulifigura coniformis</name>
    <dbReference type="NCBI Taxonomy" id="2527983"/>
    <lineage>
        <taxon>Bacteria</taxon>
        <taxon>Pseudomonadati</taxon>
        <taxon>Planctomycetota</taxon>
        <taxon>Planctomycetia</taxon>
        <taxon>Planctomycetales</taxon>
        <taxon>Planctomycetaceae</taxon>
        <taxon>Caulifigura</taxon>
    </lineage>
</organism>
<keyword evidence="2" id="KW-0479">Metal-binding</keyword>
<evidence type="ECO:0000256" key="4">
    <source>
        <dbReference type="ARBA" id="ARBA00023014"/>
    </source>
</evidence>
<dbReference type="RefSeq" id="WP_145032432.1">
    <property type="nucleotide sequence ID" value="NZ_CP036271.1"/>
</dbReference>
<evidence type="ECO:0000256" key="5">
    <source>
        <dbReference type="ARBA" id="ARBA00023157"/>
    </source>
</evidence>
<feature type="transmembrane region" description="Helical" evidence="7">
    <location>
        <begin position="45"/>
        <end position="66"/>
    </location>
</feature>
<dbReference type="CDD" id="cd03467">
    <property type="entry name" value="Rieske"/>
    <property type="match status" value="1"/>
</dbReference>
<dbReference type="PROSITE" id="PS51296">
    <property type="entry name" value="RIESKE"/>
    <property type="match status" value="1"/>
</dbReference>
<dbReference type="GO" id="GO:0051537">
    <property type="term" value="F:2 iron, 2 sulfur cluster binding"/>
    <property type="evidence" value="ECO:0007669"/>
    <property type="project" value="UniProtKB-KW"/>
</dbReference>
<protein>
    <submittedName>
        <fullName evidence="9">Arsenite oxidase subunit AioB</fullName>
        <ecNumber evidence="9">1.20.9.1</ecNumber>
    </submittedName>
</protein>
<sequence length="179" mass="20315">MEIVSTPPPAFPDGQPEEQQPKWRRDFPVDVEADEYGARRDFTKFLVLTSLAFACGQLWIAMLSVFRRRTFSEQRLTALDELPVGGVLPFHYPTDRDPCLLIRTSEQELLAYSSLCTHLMCPVLPQLHDKQLHCPCHEGFFEAATGRPVAGPPRRPLPRIQIQVREGVVYAVAVEERTS</sequence>
<dbReference type="Gene3D" id="2.102.10.10">
    <property type="entry name" value="Rieske [2Fe-2S] iron-sulphur domain"/>
    <property type="match status" value="1"/>
</dbReference>
<dbReference type="GO" id="GO:0046872">
    <property type="term" value="F:metal ion binding"/>
    <property type="evidence" value="ECO:0007669"/>
    <property type="project" value="UniProtKB-KW"/>
</dbReference>
<dbReference type="InterPro" id="IPR017941">
    <property type="entry name" value="Rieske_2Fe-2S"/>
</dbReference>
<dbReference type="InParanoid" id="A0A517SIG4"/>
<feature type="compositionally biased region" description="Pro residues" evidence="6">
    <location>
        <begin position="1"/>
        <end position="11"/>
    </location>
</feature>
<accession>A0A517SIG4</accession>
<evidence type="ECO:0000313" key="9">
    <source>
        <dbReference type="EMBL" id="QDT55909.1"/>
    </source>
</evidence>
<keyword evidence="7" id="KW-0472">Membrane</keyword>
<dbReference type="EMBL" id="CP036271">
    <property type="protein sequence ID" value="QDT55909.1"/>
    <property type="molecule type" value="Genomic_DNA"/>
</dbReference>
<keyword evidence="9" id="KW-0560">Oxidoreductase</keyword>
<evidence type="ECO:0000313" key="10">
    <source>
        <dbReference type="Proteomes" id="UP000315700"/>
    </source>
</evidence>
<evidence type="ECO:0000256" key="7">
    <source>
        <dbReference type="SAM" id="Phobius"/>
    </source>
</evidence>
<dbReference type="InterPro" id="IPR014349">
    <property type="entry name" value="Rieske_Fe-S_prot"/>
</dbReference>
<evidence type="ECO:0000256" key="6">
    <source>
        <dbReference type="SAM" id="MobiDB-lite"/>
    </source>
</evidence>
<keyword evidence="1" id="KW-0001">2Fe-2S</keyword>
<keyword evidence="7" id="KW-1133">Transmembrane helix</keyword>
<dbReference type="Proteomes" id="UP000315700">
    <property type="component" value="Chromosome"/>
</dbReference>
<dbReference type="InterPro" id="IPR036922">
    <property type="entry name" value="Rieske_2Fe-2S_sf"/>
</dbReference>
<keyword evidence="7" id="KW-0812">Transmembrane</keyword>
<evidence type="ECO:0000259" key="8">
    <source>
        <dbReference type="PROSITE" id="PS51296"/>
    </source>
</evidence>
<feature type="domain" description="Rieske" evidence="8">
    <location>
        <begin position="74"/>
        <end position="171"/>
    </location>
</feature>
<evidence type="ECO:0000256" key="1">
    <source>
        <dbReference type="ARBA" id="ARBA00022714"/>
    </source>
</evidence>
<proteinExistence type="predicted"/>
<feature type="region of interest" description="Disordered" evidence="6">
    <location>
        <begin position="1"/>
        <end position="25"/>
    </location>
</feature>
<dbReference type="PANTHER" id="PTHR10134">
    <property type="entry name" value="CYTOCHROME B-C1 COMPLEX SUBUNIT RIESKE, MITOCHONDRIAL"/>
    <property type="match status" value="1"/>
</dbReference>
<evidence type="ECO:0000256" key="2">
    <source>
        <dbReference type="ARBA" id="ARBA00022723"/>
    </source>
</evidence>
<dbReference type="AlphaFoldDB" id="A0A517SIG4"/>
<dbReference type="KEGG" id="ccos:Pan44_39570"/>
<dbReference type="EC" id="1.20.9.1" evidence="9"/>
<gene>
    <name evidence="9" type="primary">aioB</name>
    <name evidence="9" type="ORF">Pan44_39570</name>
</gene>
<name>A0A517SIG4_9PLAN</name>
<dbReference type="GO" id="GO:0050611">
    <property type="term" value="F:arsenate reductase (azurin) activity"/>
    <property type="evidence" value="ECO:0007669"/>
    <property type="project" value="UniProtKB-EC"/>
</dbReference>
<keyword evidence="5" id="KW-1015">Disulfide bond</keyword>
<evidence type="ECO:0000256" key="3">
    <source>
        <dbReference type="ARBA" id="ARBA00023004"/>
    </source>
</evidence>
<dbReference type="Pfam" id="PF00355">
    <property type="entry name" value="Rieske"/>
    <property type="match status" value="1"/>
</dbReference>
<dbReference type="OrthoDB" id="9802613at2"/>
<keyword evidence="4" id="KW-0411">Iron-sulfur</keyword>
<keyword evidence="3" id="KW-0408">Iron</keyword>